<evidence type="ECO:0000313" key="4">
    <source>
        <dbReference type="Proteomes" id="UP000251714"/>
    </source>
</evidence>
<feature type="chain" id="PRO_5016578498" evidence="2">
    <location>
        <begin position="22"/>
        <end position="481"/>
    </location>
</feature>
<proteinExistence type="predicted"/>
<dbReference type="InterPro" id="IPR025533">
    <property type="entry name" value="DUF4419"/>
</dbReference>
<name>A0A365MK39_GIBIN</name>
<comment type="caution">
    <text evidence="3">The sequence shown here is derived from an EMBL/GenBank/DDBJ whole genome shotgun (WGS) entry which is preliminary data.</text>
</comment>
<evidence type="ECO:0000256" key="1">
    <source>
        <dbReference type="SAM" id="MobiDB-lite"/>
    </source>
</evidence>
<reference evidence="3 4" key="1">
    <citation type="submission" date="2017-12" db="EMBL/GenBank/DDBJ databases">
        <title>Genome sequence of the mycotoxigenic crop pathogen Fusarium proliferatum, strain ITEM 2341 from Date Palm.</title>
        <authorList>
            <person name="Almiman B.F."/>
            <person name="Shittu T.A."/>
            <person name="Muthumeenakshi S."/>
            <person name="Baroncelli R."/>
            <person name="Sreenivasaprasada S."/>
        </authorList>
    </citation>
    <scope>NUCLEOTIDE SEQUENCE [LARGE SCALE GENOMIC DNA]</scope>
    <source>
        <strain evidence="3 4">ITEM 2341</strain>
    </source>
</reference>
<evidence type="ECO:0000256" key="2">
    <source>
        <dbReference type="SAM" id="SignalP"/>
    </source>
</evidence>
<keyword evidence="2" id="KW-0732">Signal</keyword>
<dbReference type="Proteomes" id="UP000251714">
    <property type="component" value="Unassembled WGS sequence"/>
</dbReference>
<accession>A0A365MK39</accession>
<dbReference type="AlphaFoldDB" id="A0A365MK39"/>
<feature type="region of interest" description="Disordered" evidence="1">
    <location>
        <begin position="451"/>
        <end position="481"/>
    </location>
</feature>
<dbReference type="EMBL" id="PKMI01000094">
    <property type="protein sequence ID" value="RBA08941.1"/>
    <property type="molecule type" value="Genomic_DNA"/>
</dbReference>
<dbReference type="PANTHER" id="PTHR31252:SF11">
    <property type="entry name" value="DUF4419 DOMAIN-CONTAINING PROTEIN"/>
    <property type="match status" value="1"/>
</dbReference>
<sequence length="481" mass="53228">MLKALWLAGLATASITIQVHRVDPLPFSASGIAISAADLFSRSCPEEVDNTASLLASSFDDLSGRNVFPSSDGFVRGAVEAWAKHEHLILRPDEVWFEVLAQMNVYMSTHSEALRHLFVDHSGREKITVEGFSWDGIIGAFRGEIQSRVKTGWLLDWIKPGFSTSTAQDDVTATVLMMGLMQHFFEYEGMMVCGIPSVTLLGEREDWVKLGEKVEKLKEFGDEAAGFAERLRPIMKRFVSSWGVDGEGDGETRLFWEQIVRAKKKWSCGEGASEWDVSGWITGFMHWDRDGKVRGVYEDWYDNWDDEDEEEEAGVKVEEVKKDDTKAEEKKEEKAEEVQMGIFPNDWSITIDGQSYIPCTLSDISIGYAKAPLLMKNYPSPGVDTQAYLVAGNVGVEKKNTPGGVMAQPVSGWFVYAGVDANYSAGPWIGSGEELGGIAAGIVSCKAALEERGKEEEGKKGGDEKEKEKAKEKGEQEAKDL</sequence>
<organism evidence="3 4">
    <name type="scientific">Gibberella intermedia</name>
    <name type="common">Bulb rot disease fungus</name>
    <name type="synonym">Fusarium proliferatum</name>
    <dbReference type="NCBI Taxonomy" id="948311"/>
    <lineage>
        <taxon>Eukaryota</taxon>
        <taxon>Fungi</taxon>
        <taxon>Dikarya</taxon>
        <taxon>Ascomycota</taxon>
        <taxon>Pezizomycotina</taxon>
        <taxon>Sordariomycetes</taxon>
        <taxon>Hypocreomycetidae</taxon>
        <taxon>Hypocreales</taxon>
        <taxon>Nectriaceae</taxon>
        <taxon>Fusarium</taxon>
        <taxon>Fusarium fujikuroi species complex</taxon>
    </lineage>
</organism>
<dbReference type="PANTHER" id="PTHR31252">
    <property type="entry name" value="DUF4419 DOMAIN-CONTAINING PROTEIN"/>
    <property type="match status" value="1"/>
</dbReference>
<dbReference type="Pfam" id="PF14388">
    <property type="entry name" value="DUF4419"/>
    <property type="match status" value="1"/>
</dbReference>
<gene>
    <name evidence="3" type="ORF">FPRO05_07221</name>
</gene>
<evidence type="ECO:0000313" key="3">
    <source>
        <dbReference type="EMBL" id="RBA08941.1"/>
    </source>
</evidence>
<feature type="signal peptide" evidence="2">
    <location>
        <begin position="1"/>
        <end position="21"/>
    </location>
</feature>
<protein>
    <submittedName>
        <fullName evidence="3">Uncharacterized protein</fullName>
    </submittedName>
</protein>